<organism evidence="2 3">
    <name type="scientific">Streblomastix strix</name>
    <dbReference type="NCBI Taxonomy" id="222440"/>
    <lineage>
        <taxon>Eukaryota</taxon>
        <taxon>Metamonada</taxon>
        <taxon>Preaxostyla</taxon>
        <taxon>Oxymonadida</taxon>
        <taxon>Streblomastigidae</taxon>
        <taxon>Streblomastix</taxon>
    </lineage>
</organism>
<dbReference type="AlphaFoldDB" id="A0A5J4UKD3"/>
<comment type="caution">
    <text evidence="2">The sequence shown here is derived from an EMBL/GenBank/DDBJ whole genome shotgun (WGS) entry which is preliminary data.</text>
</comment>
<evidence type="ECO:0000256" key="1">
    <source>
        <dbReference type="SAM" id="Phobius"/>
    </source>
</evidence>
<gene>
    <name evidence="2" type="ORF">EZS28_033800</name>
</gene>
<dbReference type="EMBL" id="SNRW01015166">
    <property type="protein sequence ID" value="KAA6370673.1"/>
    <property type="molecule type" value="Genomic_DNA"/>
</dbReference>
<keyword evidence="1" id="KW-0812">Transmembrane</keyword>
<keyword evidence="1" id="KW-1133">Transmembrane helix</keyword>
<evidence type="ECO:0000313" key="3">
    <source>
        <dbReference type="Proteomes" id="UP000324800"/>
    </source>
</evidence>
<evidence type="ECO:0000313" key="2">
    <source>
        <dbReference type="EMBL" id="KAA6370673.1"/>
    </source>
</evidence>
<name>A0A5J4UKD3_9EUKA</name>
<accession>A0A5J4UKD3</accession>
<feature type="transmembrane region" description="Helical" evidence="1">
    <location>
        <begin position="31"/>
        <end position="51"/>
    </location>
</feature>
<keyword evidence="1" id="KW-0472">Membrane</keyword>
<proteinExistence type="predicted"/>
<dbReference type="Proteomes" id="UP000324800">
    <property type="component" value="Unassembled WGS sequence"/>
</dbReference>
<protein>
    <submittedName>
        <fullName evidence="2">Uncharacterized protein</fullName>
    </submittedName>
</protein>
<reference evidence="2 3" key="1">
    <citation type="submission" date="2019-03" db="EMBL/GenBank/DDBJ databases">
        <title>Single cell metagenomics reveals metabolic interactions within the superorganism composed of flagellate Streblomastix strix and complex community of Bacteroidetes bacteria on its surface.</title>
        <authorList>
            <person name="Treitli S.C."/>
            <person name="Kolisko M."/>
            <person name="Husnik F."/>
            <person name="Keeling P."/>
            <person name="Hampl V."/>
        </authorList>
    </citation>
    <scope>NUCLEOTIDE SEQUENCE [LARGE SCALE GENOMIC DNA]</scope>
    <source>
        <strain evidence="2">ST1C</strain>
    </source>
</reference>
<sequence length="124" mass="14829">MINRHLKLDVAVESVCVIFNNMANPLLRMDLLMLDMLKCQLLLLILLVFYGEVQDEQIYQRLDRFSYFFSNLHQKDYLFPPQPLLARRADEQIEEDGGNEEIESQISYERRQCHDINYWANMVK</sequence>